<dbReference type="PROSITE" id="PS50042">
    <property type="entry name" value="CNMP_BINDING_3"/>
    <property type="match status" value="1"/>
</dbReference>
<feature type="domain" description="Cyclic nucleotide-binding" evidence="1">
    <location>
        <begin position="13"/>
        <end position="110"/>
    </location>
</feature>
<dbReference type="EMBL" id="DXDA01000046">
    <property type="protein sequence ID" value="HIY68830.1"/>
    <property type="molecule type" value="Genomic_DNA"/>
</dbReference>
<dbReference type="InterPro" id="IPR018490">
    <property type="entry name" value="cNMP-bd_dom_sf"/>
</dbReference>
<comment type="caution">
    <text evidence="2">The sequence shown here is derived from an EMBL/GenBank/DDBJ whole genome shotgun (WGS) entry which is preliminary data.</text>
</comment>
<name>A0A9D1Z0B8_9BACT</name>
<dbReference type="Pfam" id="PF00027">
    <property type="entry name" value="cNMP_binding"/>
    <property type="match status" value="1"/>
</dbReference>
<organism evidence="2 3">
    <name type="scientific">Candidatus Alistipes intestinigallinarum</name>
    <dbReference type="NCBI Taxonomy" id="2838440"/>
    <lineage>
        <taxon>Bacteria</taxon>
        <taxon>Pseudomonadati</taxon>
        <taxon>Bacteroidota</taxon>
        <taxon>Bacteroidia</taxon>
        <taxon>Bacteroidales</taxon>
        <taxon>Rikenellaceae</taxon>
        <taxon>Alistipes</taxon>
    </lineage>
</organism>
<proteinExistence type="predicted"/>
<dbReference type="Proteomes" id="UP000886844">
    <property type="component" value="Unassembled WGS sequence"/>
</dbReference>
<reference evidence="2" key="1">
    <citation type="journal article" date="2021" name="PeerJ">
        <title>Extensive microbial diversity within the chicken gut microbiome revealed by metagenomics and culture.</title>
        <authorList>
            <person name="Gilroy R."/>
            <person name="Ravi A."/>
            <person name="Getino M."/>
            <person name="Pursley I."/>
            <person name="Horton D.L."/>
            <person name="Alikhan N.F."/>
            <person name="Baker D."/>
            <person name="Gharbi K."/>
            <person name="Hall N."/>
            <person name="Watson M."/>
            <person name="Adriaenssens E.M."/>
            <person name="Foster-Nyarko E."/>
            <person name="Jarju S."/>
            <person name="Secka A."/>
            <person name="Antonio M."/>
            <person name="Oren A."/>
            <person name="Chaudhuri R.R."/>
            <person name="La Ragione R."/>
            <person name="Hildebrand F."/>
            <person name="Pallen M.J."/>
        </authorList>
    </citation>
    <scope>NUCLEOTIDE SEQUENCE</scope>
    <source>
        <strain evidence="2">5134</strain>
    </source>
</reference>
<dbReference type="CDD" id="cd00038">
    <property type="entry name" value="CAP_ED"/>
    <property type="match status" value="1"/>
</dbReference>
<gene>
    <name evidence="2" type="ORF">H9828_05390</name>
</gene>
<dbReference type="AlphaFoldDB" id="A0A9D1Z0B8"/>
<dbReference type="SUPFAM" id="SSF51206">
    <property type="entry name" value="cAMP-binding domain-like"/>
    <property type="match status" value="1"/>
</dbReference>
<reference evidence="2" key="2">
    <citation type="submission" date="2021-04" db="EMBL/GenBank/DDBJ databases">
        <authorList>
            <person name="Gilroy R."/>
        </authorList>
    </citation>
    <scope>NUCLEOTIDE SEQUENCE</scope>
    <source>
        <strain evidence="2">5134</strain>
    </source>
</reference>
<evidence type="ECO:0000313" key="3">
    <source>
        <dbReference type="Proteomes" id="UP000886844"/>
    </source>
</evidence>
<dbReference type="InterPro" id="IPR014710">
    <property type="entry name" value="RmlC-like_jellyroll"/>
</dbReference>
<dbReference type="InterPro" id="IPR000595">
    <property type="entry name" value="cNMP-bd_dom"/>
</dbReference>
<sequence>MAPFLEKFSRKYSLPETSCERLLGRMERLAFRKGECVVREGERNYNLYVVSRGIWLGHYLHDGIDVSLWFAGEGEAIFSTRSYVADLPSQISIEAMCDAELYAISKADLEAFFAESVEAANFGRRLFEELFLDLENWLLAGGAPRAEERYRALMEENPELLRVVPLKHIASYLWITPQSLSRIRARLNRKK</sequence>
<evidence type="ECO:0000313" key="2">
    <source>
        <dbReference type="EMBL" id="HIY68830.1"/>
    </source>
</evidence>
<dbReference type="Gene3D" id="2.60.120.10">
    <property type="entry name" value="Jelly Rolls"/>
    <property type="match status" value="1"/>
</dbReference>
<protein>
    <submittedName>
        <fullName evidence="2">Crp/Fnr family transcriptional regulator</fullName>
    </submittedName>
</protein>
<accession>A0A9D1Z0B8</accession>
<evidence type="ECO:0000259" key="1">
    <source>
        <dbReference type="PROSITE" id="PS50042"/>
    </source>
</evidence>